<evidence type="ECO:0000256" key="3">
    <source>
        <dbReference type="ARBA" id="ARBA00023054"/>
    </source>
</evidence>
<dbReference type="InterPro" id="IPR048256">
    <property type="entry name" value="Tektin-like"/>
</dbReference>
<sequence>MSRRNEDYLSFGDKNFGLTTIENWDHHNRDVLKGDIIGITDENTSITKNCIVRVNQTSCNDFSTSTDQLKHRARHINYWKSELERAIQDIDAEINLLEAMRQQLKNAMDVTNIPEYIADECLNLRSYRMQTDMVYDEPQDQLFKESVLIANIKTIHRDVLREVENQMKINVSARSSLEADWSNKYMAFRYETHNSELETKSVNVKDSVGATRLSEGQSDVQSWEQFTITVLEKYKNAVDSSKALREKLDAVLINSARDLRSQDIKVNKALSERIAQTERVKTELENQLRLTLTKIVEAENILQTLNEEILKISQRIQVAQTRLNLKNCRPKVENCREGSLMGLIEEVRDLNDSMSLLQKRSLETEKLRADLIHERSRIENEIIVKKKSIYIDNERCLFLRSHFQSAEKLCGY</sequence>
<keyword evidence="4" id="KW-0966">Cell projection</keyword>
<dbReference type="EMBL" id="AGBW02009696">
    <property type="protein sequence ID" value="OWR50094.1"/>
    <property type="molecule type" value="Genomic_DNA"/>
</dbReference>
<dbReference type="InterPro" id="IPR000435">
    <property type="entry name" value="Tektins"/>
</dbReference>
<keyword evidence="7" id="KW-1185">Reference proteome</keyword>
<dbReference type="PANTHER" id="PTHR19960:SF12">
    <property type="entry name" value="TEKTIN-4"/>
    <property type="match status" value="1"/>
</dbReference>
<dbReference type="GO" id="GO:0005930">
    <property type="term" value="C:axoneme"/>
    <property type="evidence" value="ECO:0007669"/>
    <property type="project" value="UniProtKB-SubCell"/>
</dbReference>
<keyword evidence="4" id="KW-0282">Flagellum</keyword>
<dbReference type="KEGG" id="dpl:KGM_206565"/>
<keyword evidence="4" id="KW-0969">Cilium</keyword>
<dbReference type="AlphaFoldDB" id="A0A212F8N0"/>
<reference evidence="6 7" key="1">
    <citation type="journal article" date="2011" name="Cell">
        <title>The monarch butterfly genome yields insights into long-distance migration.</title>
        <authorList>
            <person name="Zhan S."/>
            <person name="Merlin C."/>
            <person name="Boore J.L."/>
            <person name="Reppert S.M."/>
        </authorList>
    </citation>
    <scope>NUCLEOTIDE SEQUENCE [LARGE SCALE GENOMIC DNA]</scope>
    <source>
        <strain evidence="6">F-2</strain>
    </source>
</reference>
<dbReference type="eggNOG" id="KOG2685">
    <property type="taxonomic scope" value="Eukaryota"/>
</dbReference>
<keyword evidence="2" id="KW-0963">Cytoplasm</keyword>
<dbReference type="GO" id="GO:0060294">
    <property type="term" value="P:cilium movement involved in cell motility"/>
    <property type="evidence" value="ECO:0007669"/>
    <property type="project" value="UniProtKB-UniRule"/>
</dbReference>
<evidence type="ECO:0000256" key="5">
    <source>
        <dbReference type="SAM" id="Coils"/>
    </source>
</evidence>
<accession>A0A212F8N0</accession>
<dbReference type="GO" id="GO:0060271">
    <property type="term" value="P:cilium assembly"/>
    <property type="evidence" value="ECO:0007669"/>
    <property type="project" value="UniProtKB-UniRule"/>
</dbReference>
<dbReference type="PRINTS" id="PR00511">
    <property type="entry name" value="TEKTIN"/>
</dbReference>
<dbReference type="Pfam" id="PF03148">
    <property type="entry name" value="Tektin"/>
    <property type="match status" value="1"/>
</dbReference>
<dbReference type="InParanoid" id="A0A212F8N0"/>
<evidence type="ECO:0000313" key="7">
    <source>
        <dbReference type="Proteomes" id="UP000007151"/>
    </source>
</evidence>
<name>A0A212F8N0_DANPL</name>
<feature type="coiled-coil region" evidence="5">
    <location>
        <begin position="80"/>
        <end position="110"/>
    </location>
</feature>
<comment type="similarity">
    <text evidence="1 4">Belongs to the tektin family.</text>
</comment>
<organism evidence="6 7">
    <name type="scientific">Danaus plexippus plexippus</name>
    <dbReference type="NCBI Taxonomy" id="278856"/>
    <lineage>
        <taxon>Eukaryota</taxon>
        <taxon>Metazoa</taxon>
        <taxon>Ecdysozoa</taxon>
        <taxon>Arthropoda</taxon>
        <taxon>Hexapoda</taxon>
        <taxon>Insecta</taxon>
        <taxon>Pterygota</taxon>
        <taxon>Neoptera</taxon>
        <taxon>Endopterygota</taxon>
        <taxon>Lepidoptera</taxon>
        <taxon>Glossata</taxon>
        <taxon>Ditrysia</taxon>
        <taxon>Papilionoidea</taxon>
        <taxon>Nymphalidae</taxon>
        <taxon>Danainae</taxon>
        <taxon>Danaini</taxon>
        <taxon>Danaina</taxon>
        <taxon>Danaus</taxon>
        <taxon>Danaus</taxon>
    </lineage>
</organism>
<evidence type="ECO:0000256" key="4">
    <source>
        <dbReference type="RuleBase" id="RU367040"/>
    </source>
</evidence>
<dbReference type="Proteomes" id="UP000007151">
    <property type="component" value="Unassembled WGS sequence"/>
</dbReference>
<feature type="coiled-coil region" evidence="5">
    <location>
        <begin position="267"/>
        <end position="360"/>
    </location>
</feature>
<evidence type="ECO:0000256" key="1">
    <source>
        <dbReference type="ARBA" id="ARBA00007209"/>
    </source>
</evidence>
<comment type="subcellular location">
    <subcellularLocation>
        <location evidence="4">Cytoplasm</location>
        <location evidence="4">Cytoskeleton</location>
        <location evidence="4">Cilium axoneme</location>
    </subcellularLocation>
</comment>
<evidence type="ECO:0000256" key="2">
    <source>
        <dbReference type="ARBA" id="ARBA00022490"/>
    </source>
</evidence>
<gene>
    <name evidence="6" type="ORF">KGM_206565</name>
</gene>
<dbReference type="PANTHER" id="PTHR19960">
    <property type="entry name" value="TEKTIN"/>
    <property type="match status" value="1"/>
</dbReference>
<dbReference type="GO" id="GO:0015630">
    <property type="term" value="C:microtubule cytoskeleton"/>
    <property type="evidence" value="ECO:0007669"/>
    <property type="project" value="UniProtKB-UniRule"/>
</dbReference>
<proteinExistence type="inferred from homology"/>
<comment type="caution">
    <text evidence="6">The sequence shown here is derived from an EMBL/GenBank/DDBJ whole genome shotgun (WGS) entry which is preliminary data.</text>
</comment>
<evidence type="ECO:0000313" key="6">
    <source>
        <dbReference type="EMBL" id="OWR50094.1"/>
    </source>
</evidence>
<dbReference type="STRING" id="278856.A0A212F8N0"/>
<keyword evidence="3 5" id="KW-0175">Coiled coil</keyword>
<protein>
    <recommendedName>
        <fullName evidence="4">Tektin</fullName>
    </recommendedName>
</protein>
<dbReference type="GO" id="GO:0005634">
    <property type="term" value="C:nucleus"/>
    <property type="evidence" value="ECO:0007669"/>
    <property type="project" value="TreeGrafter"/>
</dbReference>